<evidence type="ECO:0000313" key="3">
    <source>
        <dbReference type="Proteomes" id="UP000305906"/>
    </source>
</evidence>
<feature type="chain" id="PRO_5024424980" description="DUF11 domain-containing protein" evidence="1">
    <location>
        <begin position="25"/>
        <end position="153"/>
    </location>
</feature>
<evidence type="ECO:0000313" key="2">
    <source>
        <dbReference type="EMBL" id="TLS42054.1"/>
    </source>
</evidence>
<keyword evidence="3" id="KW-1185">Reference proteome</keyword>
<dbReference type="EMBL" id="VBZC01000046">
    <property type="protein sequence ID" value="TLS42054.1"/>
    <property type="molecule type" value="Genomic_DNA"/>
</dbReference>
<evidence type="ECO:0008006" key="4">
    <source>
        <dbReference type="Google" id="ProtNLM"/>
    </source>
</evidence>
<comment type="caution">
    <text evidence="2">The sequence shown here is derived from an EMBL/GenBank/DDBJ whole genome shotgun (WGS) entry which is preliminary data.</text>
</comment>
<proteinExistence type="predicted"/>
<accession>A0A5R9FND2</accession>
<feature type="signal peptide" evidence="1">
    <location>
        <begin position="1"/>
        <end position="24"/>
    </location>
</feature>
<name>A0A5R9FND2_9ACTN</name>
<sequence>MRKLCAWGVGGVLLAVGAVSPAVALAPEADLAYHGSVSMAWGRVAVRLVPQNHGPSDVPDATVRLRWSVPLADRQRLPLRCARSGVRTVLCRTGELPADWRGEPIDVRVRLDGAPSEVTVEIDTVWSGGFVDRNRENDRRRVLALDTGDAYAF</sequence>
<keyword evidence="1" id="KW-0732">Signal</keyword>
<dbReference type="Proteomes" id="UP000305906">
    <property type="component" value="Unassembled WGS sequence"/>
</dbReference>
<organism evidence="2 3">
    <name type="scientific">Streptomyces montanus</name>
    <dbReference type="NCBI Taxonomy" id="2580423"/>
    <lineage>
        <taxon>Bacteria</taxon>
        <taxon>Bacillati</taxon>
        <taxon>Actinomycetota</taxon>
        <taxon>Actinomycetes</taxon>
        <taxon>Kitasatosporales</taxon>
        <taxon>Streptomycetaceae</taxon>
        <taxon>Streptomyces</taxon>
    </lineage>
</organism>
<dbReference type="AlphaFoldDB" id="A0A5R9FND2"/>
<gene>
    <name evidence="2" type="ORF">FE633_32965</name>
</gene>
<protein>
    <recommendedName>
        <fullName evidence="4">DUF11 domain-containing protein</fullName>
    </recommendedName>
</protein>
<dbReference type="RefSeq" id="WP_138048844.1">
    <property type="nucleotide sequence ID" value="NZ_VBZC01000046.1"/>
</dbReference>
<evidence type="ECO:0000256" key="1">
    <source>
        <dbReference type="SAM" id="SignalP"/>
    </source>
</evidence>
<reference evidence="2 3" key="1">
    <citation type="submission" date="2019-05" db="EMBL/GenBank/DDBJ databases">
        <title>Streptomyces sp. NEAU-C151, a novel actinomycete isolated from soil.</title>
        <authorList>
            <person name="Han L."/>
            <person name="Jiang H."/>
        </authorList>
    </citation>
    <scope>NUCLEOTIDE SEQUENCE [LARGE SCALE GENOMIC DNA]</scope>
    <source>
        <strain evidence="2 3">NEAU-C151</strain>
    </source>
</reference>